<comment type="caution">
    <text evidence="3">The sequence shown here is derived from an EMBL/GenBank/DDBJ whole genome shotgun (WGS) entry which is preliminary data.</text>
</comment>
<dbReference type="OrthoDB" id="319075at2"/>
<name>A0A2M9XEM3_9LEPT</name>
<feature type="signal peptide" evidence="2">
    <location>
        <begin position="1"/>
        <end position="22"/>
    </location>
</feature>
<evidence type="ECO:0000313" key="3">
    <source>
        <dbReference type="EMBL" id="PJZ26138.1"/>
    </source>
</evidence>
<reference evidence="3 4" key="1">
    <citation type="submission" date="2017-07" db="EMBL/GenBank/DDBJ databases">
        <title>Leptospira spp. isolated from tropical soils.</title>
        <authorList>
            <person name="Thibeaux R."/>
            <person name="Iraola G."/>
            <person name="Ferres I."/>
            <person name="Bierque E."/>
            <person name="Girault D."/>
            <person name="Soupe-Gilbert M.-E."/>
            <person name="Picardeau M."/>
            <person name="Goarant C."/>
        </authorList>
    </citation>
    <scope>NUCLEOTIDE SEQUENCE [LARGE SCALE GENOMIC DNA]</scope>
    <source>
        <strain evidence="3 4">MCA1-C-A1</strain>
    </source>
</reference>
<keyword evidence="1" id="KW-0472">Membrane</keyword>
<dbReference type="AlphaFoldDB" id="A0A2M9XEM3"/>
<keyword evidence="1" id="KW-1133">Transmembrane helix</keyword>
<dbReference type="Proteomes" id="UP000232196">
    <property type="component" value="Unassembled WGS sequence"/>
</dbReference>
<evidence type="ECO:0000256" key="1">
    <source>
        <dbReference type="SAM" id="Phobius"/>
    </source>
</evidence>
<dbReference type="RefSeq" id="WP_100705931.1">
    <property type="nucleotide sequence ID" value="NZ_NPDL01000003.1"/>
</dbReference>
<organism evidence="3 4">
    <name type="scientific">Leptospira hartskeerlii</name>
    <dbReference type="NCBI Taxonomy" id="2023177"/>
    <lineage>
        <taxon>Bacteria</taxon>
        <taxon>Pseudomonadati</taxon>
        <taxon>Spirochaetota</taxon>
        <taxon>Spirochaetia</taxon>
        <taxon>Leptospirales</taxon>
        <taxon>Leptospiraceae</taxon>
        <taxon>Leptospira</taxon>
    </lineage>
</organism>
<keyword evidence="4" id="KW-1185">Reference proteome</keyword>
<accession>A0A2M9XEM3</accession>
<keyword evidence="1" id="KW-0812">Transmembrane</keyword>
<dbReference type="EMBL" id="NPDN01000003">
    <property type="protein sequence ID" value="PJZ26138.1"/>
    <property type="molecule type" value="Genomic_DNA"/>
</dbReference>
<sequence>MSKVFRFFFLLFFLSYPLSLTASEKSSDELLNSFLEWSGHPILAEERIVRTLSAEYITELKKDSEESLELFLKNDLKPDKKQNQKQGLDKLRKDLESLERFEGVQIKFSGKEWETLFYDKGNFPDSYYEFETGPVSIRYVFRNLSYRPLPKWGELKLQGSFLLFSESGALLLYKTTPDFPIKDLDIREVRTFSEEDKKHGGNVKNFSENKTELFYFPNHNLAPFYILLLSKILLVFSSFIIFILYAGRFWKFLIEQTRRSHKAEVSFLADKEKAENGFLSD</sequence>
<feature type="chain" id="PRO_5014825584" evidence="2">
    <location>
        <begin position="23"/>
        <end position="281"/>
    </location>
</feature>
<evidence type="ECO:0000256" key="2">
    <source>
        <dbReference type="SAM" id="SignalP"/>
    </source>
</evidence>
<proteinExistence type="predicted"/>
<keyword evidence="2" id="KW-0732">Signal</keyword>
<gene>
    <name evidence="3" type="ORF">CH357_06455</name>
</gene>
<feature type="transmembrane region" description="Helical" evidence="1">
    <location>
        <begin position="224"/>
        <end position="246"/>
    </location>
</feature>
<protein>
    <submittedName>
        <fullName evidence="3">Uncharacterized protein</fullName>
    </submittedName>
</protein>
<evidence type="ECO:0000313" key="4">
    <source>
        <dbReference type="Proteomes" id="UP000232196"/>
    </source>
</evidence>